<evidence type="ECO:0000313" key="2">
    <source>
        <dbReference type="Proteomes" id="UP000054560"/>
    </source>
</evidence>
<dbReference type="Proteomes" id="UP000054560">
    <property type="component" value="Unassembled WGS sequence"/>
</dbReference>
<evidence type="ECO:0000313" key="1">
    <source>
        <dbReference type="EMBL" id="KNC73014.1"/>
    </source>
</evidence>
<organism evidence="1 2">
    <name type="scientific">Sphaeroforma arctica JP610</name>
    <dbReference type="NCBI Taxonomy" id="667725"/>
    <lineage>
        <taxon>Eukaryota</taxon>
        <taxon>Ichthyosporea</taxon>
        <taxon>Ichthyophonida</taxon>
        <taxon>Sphaeroforma</taxon>
    </lineage>
</organism>
<dbReference type="InterPro" id="IPR035979">
    <property type="entry name" value="RBD_domain_sf"/>
</dbReference>
<dbReference type="SUPFAM" id="SSF54928">
    <property type="entry name" value="RNA-binding domain, RBD"/>
    <property type="match status" value="1"/>
</dbReference>
<dbReference type="AlphaFoldDB" id="A0A0L0F8G4"/>
<accession>A0A0L0F8G4</accession>
<dbReference type="EMBL" id="KQ246207">
    <property type="protein sequence ID" value="KNC73014.1"/>
    <property type="molecule type" value="Genomic_DNA"/>
</dbReference>
<protein>
    <recommendedName>
        <fullName evidence="3">RRM domain-containing protein</fullName>
    </recommendedName>
</protein>
<dbReference type="PANTHER" id="PTHR15592">
    <property type="entry name" value="MATRIN 3/NUCLEAR PROTEIN 220-RELATED"/>
    <property type="match status" value="1"/>
</dbReference>
<name>A0A0L0F8G4_9EUKA</name>
<dbReference type="Gene3D" id="3.30.70.330">
    <property type="match status" value="1"/>
</dbReference>
<dbReference type="STRING" id="667725.A0A0L0F8G4"/>
<dbReference type="GO" id="GO:0003676">
    <property type="term" value="F:nucleic acid binding"/>
    <property type="evidence" value="ECO:0007669"/>
    <property type="project" value="InterPro"/>
</dbReference>
<dbReference type="OrthoDB" id="296632at2759"/>
<dbReference type="RefSeq" id="XP_014146916.1">
    <property type="nucleotide sequence ID" value="XM_014291441.1"/>
</dbReference>
<feature type="non-terminal residue" evidence="1">
    <location>
        <position position="96"/>
    </location>
</feature>
<proteinExistence type="predicted"/>
<keyword evidence="2" id="KW-1185">Reference proteome</keyword>
<dbReference type="InterPro" id="IPR012677">
    <property type="entry name" value="Nucleotide-bd_a/b_plait_sf"/>
</dbReference>
<reference evidence="1 2" key="1">
    <citation type="submission" date="2011-02" db="EMBL/GenBank/DDBJ databases">
        <title>The Genome Sequence of Sphaeroforma arctica JP610.</title>
        <authorList>
            <consortium name="The Broad Institute Genome Sequencing Platform"/>
            <person name="Russ C."/>
            <person name="Cuomo C."/>
            <person name="Young S.K."/>
            <person name="Zeng Q."/>
            <person name="Gargeya S."/>
            <person name="Alvarado L."/>
            <person name="Berlin A."/>
            <person name="Chapman S.B."/>
            <person name="Chen Z."/>
            <person name="Freedman E."/>
            <person name="Gellesch M."/>
            <person name="Goldberg J."/>
            <person name="Griggs A."/>
            <person name="Gujja S."/>
            <person name="Heilman E."/>
            <person name="Heiman D."/>
            <person name="Howarth C."/>
            <person name="Mehta T."/>
            <person name="Neiman D."/>
            <person name="Pearson M."/>
            <person name="Roberts A."/>
            <person name="Saif S."/>
            <person name="Shea T."/>
            <person name="Shenoy N."/>
            <person name="Sisk P."/>
            <person name="Stolte C."/>
            <person name="Sykes S."/>
            <person name="White J."/>
            <person name="Yandava C."/>
            <person name="Burger G."/>
            <person name="Gray M.W."/>
            <person name="Holland P.W.H."/>
            <person name="King N."/>
            <person name="Lang F.B.F."/>
            <person name="Roger A.J."/>
            <person name="Ruiz-Trillo I."/>
            <person name="Haas B."/>
            <person name="Nusbaum C."/>
            <person name="Birren B."/>
        </authorList>
    </citation>
    <scope>NUCLEOTIDE SEQUENCE [LARGE SCALE GENOMIC DNA]</scope>
    <source>
        <strain evidence="1 2">JP610</strain>
    </source>
</reference>
<gene>
    <name evidence="1" type="ORF">SARC_14427</name>
</gene>
<dbReference type="eggNOG" id="KOG1190">
    <property type="taxonomic scope" value="Eukaryota"/>
</dbReference>
<dbReference type="CDD" id="cd12421">
    <property type="entry name" value="RRM1_PTBP1_hnRNPL_like"/>
    <property type="match status" value="1"/>
</dbReference>
<dbReference type="GeneID" id="25914931"/>
<sequence length="96" mass="10898">MSSTEKYVKRIEPNVPSAVLHLRNVPLEAVDTELLILARNFGKVKNLFRLPGKTQGFLELESIQTATQMLKHYQVSPATVGQNMIYLQYSQHQSLV</sequence>
<evidence type="ECO:0008006" key="3">
    <source>
        <dbReference type="Google" id="ProtNLM"/>
    </source>
</evidence>